<evidence type="ECO:0000256" key="2">
    <source>
        <dbReference type="ARBA" id="ARBA00023015"/>
    </source>
</evidence>
<dbReference type="Pfam" id="PF03466">
    <property type="entry name" value="LysR_substrate"/>
    <property type="match status" value="1"/>
</dbReference>
<dbReference type="FunFam" id="1.10.10.10:FF:000001">
    <property type="entry name" value="LysR family transcriptional regulator"/>
    <property type="match status" value="1"/>
</dbReference>
<dbReference type="GO" id="GO:0000976">
    <property type="term" value="F:transcription cis-regulatory region binding"/>
    <property type="evidence" value="ECO:0007669"/>
    <property type="project" value="TreeGrafter"/>
</dbReference>
<comment type="similarity">
    <text evidence="1">Belongs to the LysR transcriptional regulatory family.</text>
</comment>
<dbReference type="CDD" id="cd08420">
    <property type="entry name" value="PBP2_CysL_like"/>
    <property type="match status" value="1"/>
</dbReference>
<keyword evidence="2" id="KW-0805">Transcription regulation</keyword>
<dbReference type="SUPFAM" id="SSF46785">
    <property type="entry name" value="Winged helix' DNA-binding domain"/>
    <property type="match status" value="1"/>
</dbReference>
<accession>A0A9D1E1E2</accession>
<sequence>MDEFRLKVFVTAAKALSFSKCAAALNITQPAVSRHIGELEARFGVPLFSRGSAGVGLTKAGRLLLQHAEGLLSAYQKMDYDMDLLAQAGQGRLAIGASTTIAMYLLPEILASFMERSDGIEVSMLSGNSENVEQWLRDGTVDIGFVENASRRPWLHYERLMADELVLVAGTHGRYASLESVTPQELKTLPLVLREKGSGTREILENVLRGCGIGSEDLNVVIELSSTEAIKAFVRSSDTLAVVSVIALRRELADGALRIVDIDGVDMPREFATVVRPGEFSGLNERFHHFVVRETSMR</sequence>
<organism evidence="6 7">
    <name type="scientific">Candidatus Coprenecus avistercoris</name>
    <dbReference type="NCBI Taxonomy" id="2840730"/>
    <lineage>
        <taxon>Bacteria</taxon>
        <taxon>Pseudomonadati</taxon>
        <taxon>Bacteroidota</taxon>
        <taxon>Bacteroidia</taxon>
        <taxon>Bacteroidales</taxon>
        <taxon>Rikenellaceae</taxon>
        <taxon>Rikenellaceae incertae sedis</taxon>
        <taxon>Candidatus Coprenecus</taxon>
    </lineage>
</organism>
<evidence type="ECO:0000256" key="1">
    <source>
        <dbReference type="ARBA" id="ARBA00009437"/>
    </source>
</evidence>
<reference evidence="6" key="2">
    <citation type="journal article" date="2021" name="PeerJ">
        <title>Extensive microbial diversity within the chicken gut microbiome revealed by metagenomics and culture.</title>
        <authorList>
            <person name="Gilroy R."/>
            <person name="Ravi A."/>
            <person name="Getino M."/>
            <person name="Pursley I."/>
            <person name="Horton D.L."/>
            <person name="Alikhan N.F."/>
            <person name="Baker D."/>
            <person name="Gharbi K."/>
            <person name="Hall N."/>
            <person name="Watson M."/>
            <person name="Adriaenssens E.M."/>
            <person name="Foster-Nyarko E."/>
            <person name="Jarju S."/>
            <person name="Secka A."/>
            <person name="Antonio M."/>
            <person name="Oren A."/>
            <person name="Chaudhuri R.R."/>
            <person name="La Ragione R."/>
            <person name="Hildebrand F."/>
            <person name="Pallen M.J."/>
        </authorList>
    </citation>
    <scope>NUCLEOTIDE SEQUENCE</scope>
    <source>
        <strain evidence="6">ChiHjej13B12-12457</strain>
    </source>
</reference>
<gene>
    <name evidence="6" type="ORF">IAC94_04535</name>
</gene>
<dbReference type="AlphaFoldDB" id="A0A9D1E1E2"/>
<dbReference type="InterPro" id="IPR005119">
    <property type="entry name" value="LysR_subst-bd"/>
</dbReference>
<dbReference type="EMBL" id="DVHI01000058">
    <property type="protein sequence ID" value="HIR62773.1"/>
    <property type="molecule type" value="Genomic_DNA"/>
</dbReference>
<protein>
    <submittedName>
        <fullName evidence="6">LysR family transcriptional regulator</fullName>
    </submittedName>
</protein>
<name>A0A9D1E1E2_9BACT</name>
<dbReference type="SUPFAM" id="SSF53850">
    <property type="entry name" value="Periplasmic binding protein-like II"/>
    <property type="match status" value="1"/>
</dbReference>
<dbReference type="Pfam" id="PF00126">
    <property type="entry name" value="HTH_1"/>
    <property type="match status" value="1"/>
</dbReference>
<dbReference type="PANTHER" id="PTHR30126:SF39">
    <property type="entry name" value="HTH-TYPE TRANSCRIPTIONAL REGULATOR CYSL"/>
    <property type="match status" value="1"/>
</dbReference>
<evidence type="ECO:0000259" key="5">
    <source>
        <dbReference type="PROSITE" id="PS50931"/>
    </source>
</evidence>
<dbReference type="InterPro" id="IPR036390">
    <property type="entry name" value="WH_DNA-bd_sf"/>
</dbReference>
<dbReference type="PRINTS" id="PR00039">
    <property type="entry name" value="HTHLYSR"/>
</dbReference>
<dbReference type="InterPro" id="IPR036388">
    <property type="entry name" value="WH-like_DNA-bd_sf"/>
</dbReference>
<evidence type="ECO:0000313" key="7">
    <source>
        <dbReference type="Proteomes" id="UP000886744"/>
    </source>
</evidence>
<dbReference type="Proteomes" id="UP000886744">
    <property type="component" value="Unassembled WGS sequence"/>
</dbReference>
<dbReference type="InterPro" id="IPR000847">
    <property type="entry name" value="LysR_HTH_N"/>
</dbReference>
<reference evidence="6" key="1">
    <citation type="submission" date="2020-10" db="EMBL/GenBank/DDBJ databases">
        <authorList>
            <person name="Gilroy R."/>
        </authorList>
    </citation>
    <scope>NUCLEOTIDE SEQUENCE</scope>
    <source>
        <strain evidence="6">ChiHjej13B12-12457</strain>
    </source>
</reference>
<dbReference type="Gene3D" id="3.40.190.10">
    <property type="entry name" value="Periplasmic binding protein-like II"/>
    <property type="match status" value="2"/>
</dbReference>
<feature type="domain" description="HTH lysR-type" evidence="5">
    <location>
        <begin position="1"/>
        <end position="58"/>
    </location>
</feature>
<evidence type="ECO:0000256" key="3">
    <source>
        <dbReference type="ARBA" id="ARBA00023125"/>
    </source>
</evidence>
<dbReference type="GO" id="GO:0003700">
    <property type="term" value="F:DNA-binding transcription factor activity"/>
    <property type="evidence" value="ECO:0007669"/>
    <property type="project" value="InterPro"/>
</dbReference>
<keyword evidence="4" id="KW-0804">Transcription</keyword>
<proteinExistence type="inferred from homology"/>
<comment type="caution">
    <text evidence="6">The sequence shown here is derived from an EMBL/GenBank/DDBJ whole genome shotgun (WGS) entry which is preliminary data.</text>
</comment>
<dbReference type="PROSITE" id="PS50931">
    <property type="entry name" value="HTH_LYSR"/>
    <property type="match status" value="1"/>
</dbReference>
<keyword evidence="3" id="KW-0238">DNA-binding</keyword>
<evidence type="ECO:0000256" key="4">
    <source>
        <dbReference type="ARBA" id="ARBA00023163"/>
    </source>
</evidence>
<dbReference type="PANTHER" id="PTHR30126">
    <property type="entry name" value="HTH-TYPE TRANSCRIPTIONAL REGULATOR"/>
    <property type="match status" value="1"/>
</dbReference>
<dbReference type="Gene3D" id="1.10.10.10">
    <property type="entry name" value="Winged helix-like DNA-binding domain superfamily/Winged helix DNA-binding domain"/>
    <property type="match status" value="1"/>
</dbReference>
<evidence type="ECO:0000313" key="6">
    <source>
        <dbReference type="EMBL" id="HIR62773.1"/>
    </source>
</evidence>